<evidence type="ECO:0000313" key="2">
    <source>
        <dbReference type="EMBL" id="RRD03369.1"/>
    </source>
</evidence>
<feature type="transmembrane region" description="Helical" evidence="1">
    <location>
        <begin position="124"/>
        <end position="142"/>
    </location>
</feature>
<sequence>MKPVPWSLLDPGTRLKQIAPCGLLVFTDEAAHHLTVRVVPGSGYVVEDVTRWAALGRLKNLGGDVTLVECVELAAPLRALRNPRFMLLPGVAVPRRTEAWHLVSLLVALAVLGVTVWLRDGWVFTVGFLVALLGVPLVMVAFTPPRVPGQEKLGVTASNIHAYALAVERGELWRGALPAGAPVRPGTQVERIRQEYAELRSDLLYRLENPALFDPAVPTTAAFETALVEFVDSPTSQAADVVEIRFQVARQHAERTGLRHVAPAQRGEVARAVKIARLAQDASSPGERVAALTQLQRVLESLALYYLPSRADLPEITK</sequence>
<protein>
    <submittedName>
        <fullName evidence="2">Uncharacterized protein</fullName>
    </submittedName>
</protein>
<dbReference type="RefSeq" id="WP_124845861.1">
    <property type="nucleotide sequence ID" value="NZ_RQZG01000021.1"/>
</dbReference>
<evidence type="ECO:0000313" key="3">
    <source>
        <dbReference type="Proteomes" id="UP000280819"/>
    </source>
</evidence>
<keyword evidence="1" id="KW-0812">Transmembrane</keyword>
<keyword evidence="1" id="KW-1133">Transmembrane helix</keyword>
<name>A0A3P1T1Y6_9ACTN</name>
<dbReference type="EMBL" id="RQZG01000021">
    <property type="protein sequence ID" value="RRD03369.1"/>
    <property type="molecule type" value="Genomic_DNA"/>
</dbReference>
<gene>
    <name evidence="2" type="ORF">EII34_14350</name>
</gene>
<dbReference type="OrthoDB" id="3727470at2"/>
<evidence type="ECO:0000256" key="1">
    <source>
        <dbReference type="SAM" id="Phobius"/>
    </source>
</evidence>
<dbReference type="AlphaFoldDB" id="A0A3P1T1Y6"/>
<proteinExistence type="predicted"/>
<keyword evidence="1" id="KW-0472">Membrane</keyword>
<feature type="transmembrane region" description="Helical" evidence="1">
    <location>
        <begin position="99"/>
        <end position="118"/>
    </location>
</feature>
<comment type="caution">
    <text evidence="2">The sequence shown here is derived from an EMBL/GenBank/DDBJ whole genome shotgun (WGS) entry which is preliminary data.</text>
</comment>
<dbReference type="Proteomes" id="UP000280819">
    <property type="component" value="Unassembled WGS sequence"/>
</dbReference>
<accession>A0A3P1T1Y6</accession>
<reference evidence="2 3" key="1">
    <citation type="submission" date="2018-11" db="EMBL/GenBank/DDBJ databases">
        <title>Genomes From Bacteria Associated with the Canine Oral Cavity: a Test Case for Automated Genome-Based Taxonomic Assignment.</title>
        <authorList>
            <person name="Coil D.A."/>
            <person name="Jospin G."/>
            <person name="Darling A.E."/>
            <person name="Wallis C."/>
            <person name="Davis I.J."/>
            <person name="Harris S."/>
            <person name="Eisen J.A."/>
            <person name="Holcombe L.J."/>
            <person name="O'Flynn C."/>
        </authorList>
    </citation>
    <scope>NUCLEOTIDE SEQUENCE [LARGE SCALE GENOMIC DNA]</scope>
    <source>
        <strain evidence="2 3">OH887_COT-365</strain>
    </source>
</reference>
<organism evidence="2 3">
    <name type="scientific">Arachnia propionica</name>
    <dbReference type="NCBI Taxonomy" id="1750"/>
    <lineage>
        <taxon>Bacteria</taxon>
        <taxon>Bacillati</taxon>
        <taxon>Actinomycetota</taxon>
        <taxon>Actinomycetes</taxon>
        <taxon>Propionibacteriales</taxon>
        <taxon>Propionibacteriaceae</taxon>
        <taxon>Arachnia</taxon>
    </lineage>
</organism>